<organism evidence="4 5">
    <name type="scientific">Gluconacetobacter takamatsuzukensis</name>
    <dbReference type="NCBI Taxonomy" id="1286190"/>
    <lineage>
        <taxon>Bacteria</taxon>
        <taxon>Pseudomonadati</taxon>
        <taxon>Pseudomonadota</taxon>
        <taxon>Alphaproteobacteria</taxon>
        <taxon>Acetobacterales</taxon>
        <taxon>Acetobacteraceae</taxon>
        <taxon>Gluconacetobacter</taxon>
    </lineage>
</organism>
<accession>A0A7W4PNX0</accession>
<protein>
    <recommendedName>
        <fullName evidence="3">Putative Flp pilus-assembly TadG-like N-terminal domain-containing protein</fullName>
    </recommendedName>
</protein>
<dbReference type="Proteomes" id="UP000540556">
    <property type="component" value="Unassembled WGS sequence"/>
</dbReference>
<comment type="caution">
    <text evidence="4">The sequence shown here is derived from an EMBL/GenBank/DDBJ whole genome shotgun (WGS) entry which is preliminary data.</text>
</comment>
<evidence type="ECO:0000256" key="1">
    <source>
        <dbReference type="SAM" id="MobiDB-lite"/>
    </source>
</evidence>
<feature type="region of interest" description="Disordered" evidence="1">
    <location>
        <begin position="378"/>
        <end position="397"/>
    </location>
</feature>
<evidence type="ECO:0000256" key="2">
    <source>
        <dbReference type="SAM" id="Phobius"/>
    </source>
</evidence>
<dbReference type="AlphaFoldDB" id="A0A7W4PNX0"/>
<keyword evidence="2" id="KW-0812">Transmembrane</keyword>
<evidence type="ECO:0000313" key="4">
    <source>
        <dbReference type="EMBL" id="MBB2204790.1"/>
    </source>
</evidence>
<feature type="region of interest" description="Disordered" evidence="1">
    <location>
        <begin position="296"/>
        <end position="365"/>
    </location>
</feature>
<keyword evidence="2" id="KW-1133">Transmembrane helix</keyword>
<feature type="transmembrane region" description="Helical" evidence="2">
    <location>
        <begin position="20"/>
        <end position="39"/>
    </location>
</feature>
<name>A0A7W4PNX0_9PROT</name>
<feature type="domain" description="Putative Flp pilus-assembly TadG-like N-terminal" evidence="3">
    <location>
        <begin position="16"/>
        <end position="62"/>
    </location>
</feature>
<keyword evidence="5" id="KW-1185">Reference proteome</keyword>
<keyword evidence="2" id="KW-0472">Membrane</keyword>
<dbReference type="RefSeq" id="WP_182949042.1">
    <property type="nucleotide sequence ID" value="NZ_JABEQK010000004.1"/>
</dbReference>
<proteinExistence type="predicted"/>
<dbReference type="Pfam" id="PF13400">
    <property type="entry name" value="Tad"/>
    <property type="match status" value="1"/>
</dbReference>
<evidence type="ECO:0000313" key="5">
    <source>
        <dbReference type="Proteomes" id="UP000540556"/>
    </source>
</evidence>
<dbReference type="EMBL" id="JABEQK010000004">
    <property type="protein sequence ID" value="MBB2204790.1"/>
    <property type="molecule type" value="Genomic_DNA"/>
</dbReference>
<gene>
    <name evidence="4" type="ORF">HLH27_07125</name>
</gene>
<reference evidence="4 5" key="1">
    <citation type="submission" date="2020-04" db="EMBL/GenBank/DDBJ databases">
        <title>Description of novel Gluconacetobacter.</title>
        <authorList>
            <person name="Sombolestani A."/>
        </authorList>
    </citation>
    <scope>NUCLEOTIDE SEQUENCE [LARGE SCALE GENOMIC DNA]</scope>
    <source>
        <strain evidence="4 5">LMG 27800</strain>
    </source>
</reference>
<dbReference type="InterPro" id="IPR028087">
    <property type="entry name" value="Tad_N"/>
</dbReference>
<sequence length="416" mass="46012">MPQRTFLRGLRNDRRGGVLLIFAFAAIPLIFAVGMAIDYSRAMKTRTKLDAIADAAALYAVSAPMMELSDADAQTEATALFCSQAEKQTGTADQADESCSQIRSLPNASDFKLDSLTVTSSTSAGKRVASVSYVAESPNAFATVLGRPTLTVRGESDTTNSIAPNMDFYFLLDTSMSMAYPTTTDGLIAVAGYNNSGCRFACHYSSFTKGKADPYMWAISQSSFDLRIDAEGKAVSQLFTLAESMASKNNTIYRMNISTYGTANTAYTFTNLQKTDTIDNVQANYSTKVSPYIVPPPVCFRQQPGQRQSAPVGGQRYDDRRGPLQHAAKRPAPAGRNRDQRRYAASSPVHRHGRHERRTQPQWRLHPAYQRIAHIQADRPARSLSVRQDQGARHQDRDPLYRIYPGLPDWRFMVGQ</sequence>
<evidence type="ECO:0000259" key="3">
    <source>
        <dbReference type="Pfam" id="PF13400"/>
    </source>
</evidence>